<evidence type="ECO:0000313" key="2">
    <source>
        <dbReference type="EMBL" id="OAD18682.1"/>
    </source>
</evidence>
<sequence length="305" mass="34335">MKKLSFLLFITSFIAVTVAIAAQRVPGTKITLIPPDNFIRATQFPGYIRQETGSSIMVTEMPGPFSEVTKGFTKPSLATVGVKLIDKKSIKLNDQDAILLHASQNLHGTEFLKWMLVFGDESETILIVAIFPKLFEDELSASLKASVLSAIWNKDIEVDFFEGVTFRVSEKGKLKISKKIGNSIVLSLNGDFPVRSKDDPLVIVGSSITEAWNITNKKAYARERLKVSIKIIEILKEEDVLIDGLEGIKIIAKGQDMKTNHYRLVYHALLYTKDGYYIFQGFSDFKERNEYEAIFGDILESFKRH</sequence>
<feature type="chain" id="PRO_5010410911" description="Secreted protein" evidence="1">
    <location>
        <begin position="22"/>
        <end position="305"/>
    </location>
</feature>
<evidence type="ECO:0000256" key="1">
    <source>
        <dbReference type="SAM" id="SignalP"/>
    </source>
</evidence>
<evidence type="ECO:0000313" key="3">
    <source>
        <dbReference type="Proteomes" id="UP000076962"/>
    </source>
</evidence>
<dbReference type="AlphaFoldDB" id="A0A0A6P1N6"/>
<reference evidence="2 3" key="1">
    <citation type="submission" date="2016-05" db="EMBL/GenBank/DDBJ databases">
        <title>Single-cell genome of chain-forming Candidatus Thiomargarita nelsonii and comparison to other large sulfur-oxidizing bacteria.</title>
        <authorList>
            <person name="Winkel M."/>
            <person name="Salman V."/>
            <person name="Woyke T."/>
            <person name="Schulz-Vogt H."/>
            <person name="Richter M."/>
            <person name="Flood B."/>
            <person name="Bailey J."/>
            <person name="Amann R."/>
            <person name="Mussmann M."/>
        </authorList>
    </citation>
    <scope>NUCLEOTIDE SEQUENCE [LARGE SCALE GENOMIC DNA]</scope>
    <source>
        <strain evidence="2 3">THI036</strain>
    </source>
</reference>
<comment type="caution">
    <text evidence="2">The sequence shown here is derived from an EMBL/GenBank/DDBJ whole genome shotgun (WGS) entry which is preliminary data.</text>
</comment>
<dbReference type="Proteomes" id="UP000076962">
    <property type="component" value="Unassembled WGS sequence"/>
</dbReference>
<gene>
    <name evidence="2" type="ORF">THIOM_005715</name>
</gene>
<organism evidence="2 3">
    <name type="scientific">Candidatus Thiomargarita nelsonii</name>
    <dbReference type="NCBI Taxonomy" id="1003181"/>
    <lineage>
        <taxon>Bacteria</taxon>
        <taxon>Pseudomonadati</taxon>
        <taxon>Pseudomonadota</taxon>
        <taxon>Gammaproteobacteria</taxon>
        <taxon>Thiotrichales</taxon>
        <taxon>Thiotrichaceae</taxon>
        <taxon>Thiomargarita</taxon>
    </lineage>
</organism>
<keyword evidence="3" id="KW-1185">Reference proteome</keyword>
<name>A0A0A6P1N6_9GAMM</name>
<keyword evidence="1" id="KW-0732">Signal</keyword>
<protein>
    <recommendedName>
        <fullName evidence="4">Secreted protein</fullName>
    </recommendedName>
</protein>
<dbReference type="EMBL" id="LUTY01003133">
    <property type="protein sequence ID" value="OAD18682.1"/>
    <property type="molecule type" value="Genomic_DNA"/>
</dbReference>
<evidence type="ECO:0008006" key="4">
    <source>
        <dbReference type="Google" id="ProtNLM"/>
    </source>
</evidence>
<proteinExistence type="predicted"/>
<accession>A0A0A6P1N6</accession>
<feature type="signal peptide" evidence="1">
    <location>
        <begin position="1"/>
        <end position="21"/>
    </location>
</feature>